<sequence>MAIETIQQRFSDRLKTRRSEHLYRQRPLAFGPQQPQMQINGLCCINFCSNDYLGLANHPQIKQRLIAALQNDDISYGSGAAHLVTGHHLEHHLLEDELADWLGVERVLLFSTGFMANLAVLETFAQKGDVILGDKLNHASLVDGALHSEAEFKRYPHGDMTALEKRLQQAQAKEQQAVIVTDGVFSMDGDLAPLPEIQELARKYHAWLIIDDAHGFGALGQEGKGTLNHFNLETDCNTLQIGTLGKAFGCSGAFVAGSETAIEALIQFARPYIYTTASPQLNAVAVRQALRLVKSADKERRHLQELIQQFRQGAQQIGLKLWSSPTAIQPVMLGASETAMRWSEELKQKGFWVAAIRPPTVPQNQARLRITFSASHTVEEVDALLQALDEIHRQESSAKV</sequence>
<dbReference type="InterPro" id="IPR004839">
    <property type="entry name" value="Aminotransferase_I/II_large"/>
</dbReference>
<feature type="binding site" evidence="9">
    <location>
        <position position="24"/>
    </location>
    <ligand>
        <name>substrate</name>
    </ligand>
</feature>
<dbReference type="InterPro" id="IPR015422">
    <property type="entry name" value="PyrdxlP-dep_Trfase_small"/>
</dbReference>
<feature type="binding site" evidence="9">
    <location>
        <position position="214"/>
    </location>
    <ligand>
        <name>pyridoxal 5'-phosphate</name>
        <dbReference type="ChEBI" id="CHEBI:597326"/>
    </ligand>
</feature>
<evidence type="ECO:0000256" key="6">
    <source>
        <dbReference type="ARBA" id="ARBA00022756"/>
    </source>
</evidence>
<evidence type="ECO:0000256" key="5">
    <source>
        <dbReference type="ARBA" id="ARBA00022679"/>
    </source>
</evidence>
<dbReference type="InterPro" id="IPR004723">
    <property type="entry name" value="AONS_Archaea/Proteobacteria"/>
</dbReference>
<comment type="pathway">
    <text evidence="2 9">Cofactor biosynthesis; biotin biosynthesis.</text>
</comment>
<dbReference type="Proteomes" id="UP000504724">
    <property type="component" value="Chromosome"/>
</dbReference>
<evidence type="ECO:0000256" key="7">
    <source>
        <dbReference type="ARBA" id="ARBA00022898"/>
    </source>
</evidence>
<dbReference type="HAMAP" id="MF_01693">
    <property type="entry name" value="BioF_aminotrans_2"/>
    <property type="match status" value="1"/>
</dbReference>
<dbReference type="InterPro" id="IPR015424">
    <property type="entry name" value="PyrdxlP-dep_Trfase"/>
</dbReference>
<evidence type="ECO:0000256" key="4">
    <source>
        <dbReference type="ARBA" id="ARBA00011738"/>
    </source>
</evidence>
<dbReference type="AlphaFoldDB" id="A0A7D4NWZ6"/>
<feature type="binding site" evidence="9">
    <location>
        <begin position="113"/>
        <end position="114"/>
    </location>
    <ligand>
        <name>pyridoxal 5'-phosphate</name>
        <dbReference type="ChEBI" id="CHEBI:597326"/>
    </ligand>
</feature>
<comment type="cofactor">
    <cofactor evidence="1 9 10">
        <name>pyridoxal 5'-phosphate</name>
        <dbReference type="ChEBI" id="CHEBI:597326"/>
    </cofactor>
</comment>
<evidence type="ECO:0000256" key="3">
    <source>
        <dbReference type="ARBA" id="ARBA00010008"/>
    </source>
</evidence>
<comment type="catalytic activity">
    <reaction evidence="8 9">
        <text>6-carboxyhexanoyl-[ACP] + L-alanine + H(+) = (8S)-8-amino-7-oxononanoate + holo-[ACP] + CO2</text>
        <dbReference type="Rhea" id="RHEA:42288"/>
        <dbReference type="Rhea" id="RHEA-COMP:9685"/>
        <dbReference type="Rhea" id="RHEA-COMP:9955"/>
        <dbReference type="ChEBI" id="CHEBI:15378"/>
        <dbReference type="ChEBI" id="CHEBI:16526"/>
        <dbReference type="ChEBI" id="CHEBI:57972"/>
        <dbReference type="ChEBI" id="CHEBI:64479"/>
        <dbReference type="ChEBI" id="CHEBI:78846"/>
        <dbReference type="ChEBI" id="CHEBI:149468"/>
        <dbReference type="EC" id="2.3.1.47"/>
    </reaction>
</comment>
<keyword evidence="12" id="KW-0012">Acyltransferase</keyword>
<dbReference type="NCBIfam" id="TIGR00858">
    <property type="entry name" value="bioF"/>
    <property type="match status" value="1"/>
</dbReference>
<feature type="modified residue" description="N6-(pyridoxal phosphate)lysine" evidence="9 10">
    <location>
        <position position="246"/>
    </location>
</feature>
<keyword evidence="6 9" id="KW-0093">Biotin biosynthesis</keyword>
<dbReference type="EC" id="2.3.1.47" evidence="9"/>
<evidence type="ECO:0000313" key="12">
    <source>
        <dbReference type="EMBL" id="QKI88238.1"/>
    </source>
</evidence>
<dbReference type="InterPro" id="IPR001917">
    <property type="entry name" value="Aminotrans_II_pyridoxalP_BS"/>
</dbReference>
<dbReference type="EMBL" id="CP054020">
    <property type="protein sequence ID" value="QKI88238.1"/>
    <property type="molecule type" value="Genomic_DNA"/>
</dbReference>
<dbReference type="GO" id="GO:0008710">
    <property type="term" value="F:8-amino-7-oxononanoate synthase activity"/>
    <property type="evidence" value="ECO:0007669"/>
    <property type="project" value="UniProtKB-UniRule"/>
</dbReference>
<keyword evidence="7 9" id="KW-0663">Pyridoxal phosphate</keyword>
<protein>
    <recommendedName>
        <fullName evidence="9">8-amino-7-oxononanoate synthase</fullName>
        <shortName evidence="9">AONS</shortName>
        <ecNumber evidence="9">2.3.1.47</ecNumber>
    </recommendedName>
    <alternativeName>
        <fullName evidence="9">7-keto-8-amino-pelargonic acid synthase</fullName>
        <shortName evidence="9">7-KAP synthase</shortName>
        <shortName evidence="9">KAPA synthase</shortName>
    </alternativeName>
    <alternativeName>
        <fullName evidence="9">8-amino-7-ketopelargonate synthase</fullName>
    </alternativeName>
</protein>
<feature type="domain" description="Aminotransferase class I/classII large" evidence="11">
    <location>
        <begin position="44"/>
        <end position="388"/>
    </location>
</feature>
<dbReference type="Pfam" id="PF00155">
    <property type="entry name" value="Aminotran_1_2"/>
    <property type="match status" value="1"/>
</dbReference>
<proteinExistence type="inferred from homology"/>
<feature type="binding site" evidence="9">
    <location>
        <position position="186"/>
    </location>
    <ligand>
        <name>pyridoxal 5'-phosphate</name>
        <dbReference type="ChEBI" id="CHEBI:597326"/>
    </ligand>
</feature>
<dbReference type="Gene3D" id="3.40.640.10">
    <property type="entry name" value="Type I PLP-dependent aspartate aminotransferase-like (Major domain)"/>
    <property type="match status" value="1"/>
</dbReference>
<dbReference type="SUPFAM" id="SSF53383">
    <property type="entry name" value="PLP-dependent transferases"/>
    <property type="match status" value="1"/>
</dbReference>
<dbReference type="InterPro" id="IPR015421">
    <property type="entry name" value="PyrdxlP-dep_Trfase_major"/>
</dbReference>
<evidence type="ECO:0000256" key="2">
    <source>
        <dbReference type="ARBA" id="ARBA00004746"/>
    </source>
</evidence>
<feature type="binding site" evidence="9">
    <location>
        <position position="360"/>
    </location>
    <ligand>
        <name>substrate</name>
    </ligand>
</feature>
<comment type="function">
    <text evidence="9">Catalyzes the decarboxylative condensation of pimeloyl-[acyl-carrier protein] and L-alanine to produce 8-amino-7-oxononanoate (AON), [acyl-carrier protein], and carbon dioxide.</text>
</comment>
<name>A0A7D4NWZ6_9GAMM</name>
<organism evidence="12 13">
    <name type="scientific">Thiomicrorhabdus xiamenensis</name>
    <dbReference type="NCBI Taxonomy" id="2739063"/>
    <lineage>
        <taxon>Bacteria</taxon>
        <taxon>Pseudomonadati</taxon>
        <taxon>Pseudomonadota</taxon>
        <taxon>Gammaproteobacteria</taxon>
        <taxon>Thiotrichales</taxon>
        <taxon>Piscirickettsiaceae</taxon>
        <taxon>Thiomicrorhabdus</taxon>
    </lineage>
</organism>
<dbReference type="GO" id="GO:0030170">
    <property type="term" value="F:pyridoxal phosphate binding"/>
    <property type="evidence" value="ECO:0007669"/>
    <property type="project" value="UniProtKB-UniRule"/>
</dbReference>
<dbReference type="UniPathway" id="UPA00078"/>
<evidence type="ECO:0000313" key="13">
    <source>
        <dbReference type="Proteomes" id="UP000504724"/>
    </source>
</evidence>
<dbReference type="PANTHER" id="PTHR13693:SF100">
    <property type="entry name" value="8-AMINO-7-OXONONANOATE SYNTHASE"/>
    <property type="match status" value="1"/>
</dbReference>
<comment type="similarity">
    <text evidence="3 9">Belongs to the class-II pyridoxal-phosphate-dependent aminotransferase family. BioF subfamily.</text>
</comment>
<feature type="binding site" evidence="9">
    <location>
        <position position="138"/>
    </location>
    <ligand>
        <name>substrate</name>
    </ligand>
</feature>
<dbReference type="PROSITE" id="PS00599">
    <property type="entry name" value="AA_TRANSFER_CLASS_2"/>
    <property type="match status" value="1"/>
</dbReference>
<dbReference type="RefSeq" id="WP_173283834.1">
    <property type="nucleotide sequence ID" value="NZ_CP054020.1"/>
</dbReference>
<feature type="binding site" evidence="9">
    <location>
        <position position="243"/>
    </location>
    <ligand>
        <name>pyridoxal 5'-phosphate</name>
        <dbReference type="ChEBI" id="CHEBI:597326"/>
    </ligand>
</feature>
<keyword evidence="13" id="KW-1185">Reference proteome</keyword>
<evidence type="ECO:0000259" key="11">
    <source>
        <dbReference type="Pfam" id="PF00155"/>
    </source>
</evidence>
<dbReference type="GO" id="GO:0009102">
    <property type="term" value="P:biotin biosynthetic process"/>
    <property type="evidence" value="ECO:0007669"/>
    <property type="project" value="UniProtKB-UniRule"/>
</dbReference>
<evidence type="ECO:0000256" key="10">
    <source>
        <dbReference type="PIRSR" id="PIRSR604723-51"/>
    </source>
</evidence>
<dbReference type="PANTHER" id="PTHR13693">
    <property type="entry name" value="CLASS II AMINOTRANSFERASE/8-AMINO-7-OXONONANOATE SYNTHASE"/>
    <property type="match status" value="1"/>
</dbReference>
<dbReference type="KEGG" id="txa:HQN79_00930"/>
<dbReference type="InterPro" id="IPR022834">
    <property type="entry name" value="AONS_Proteobacteria"/>
</dbReference>
<gene>
    <name evidence="9 12" type="primary">bioF</name>
    <name evidence="12" type="ORF">HQN79_00930</name>
</gene>
<evidence type="ECO:0000256" key="9">
    <source>
        <dbReference type="HAMAP-Rule" id="MF_01693"/>
    </source>
</evidence>
<reference evidence="12 13" key="1">
    <citation type="submission" date="2020-05" db="EMBL/GenBank/DDBJ databases">
        <title>Thiomicrorhabdus sediminis sp.nov. and Thiomicrorhabdus xiamenensis sp.nov., novel sulfur-oxidizing bacteria isolated from coastal sediment.</title>
        <authorList>
            <person name="Liu X."/>
        </authorList>
    </citation>
    <scope>NUCLEOTIDE SEQUENCE [LARGE SCALE GENOMIC DNA]</scope>
    <source>
        <strain evidence="12 13">G2</strain>
    </source>
</reference>
<dbReference type="InterPro" id="IPR050087">
    <property type="entry name" value="AON_synthase_class-II"/>
</dbReference>
<accession>A0A7D4NWZ6</accession>
<keyword evidence="5 9" id="KW-0808">Transferase</keyword>
<comment type="subunit">
    <text evidence="4 9">Homodimer.</text>
</comment>
<evidence type="ECO:0000256" key="8">
    <source>
        <dbReference type="ARBA" id="ARBA00047715"/>
    </source>
</evidence>
<evidence type="ECO:0000256" key="1">
    <source>
        <dbReference type="ARBA" id="ARBA00001933"/>
    </source>
</evidence>
<dbReference type="CDD" id="cd06454">
    <property type="entry name" value="KBL_like"/>
    <property type="match status" value="1"/>
</dbReference>
<dbReference type="Gene3D" id="3.90.1150.10">
    <property type="entry name" value="Aspartate Aminotransferase, domain 1"/>
    <property type="match status" value="1"/>
</dbReference>